<evidence type="ECO:0000313" key="7">
    <source>
        <dbReference type="Proteomes" id="UP001187682"/>
    </source>
</evidence>
<dbReference type="CDD" id="cd00590">
    <property type="entry name" value="RRM_SF"/>
    <property type="match status" value="1"/>
</dbReference>
<feature type="region of interest" description="Disordered" evidence="4">
    <location>
        <begin position="446"/>
        <end position="557"/>
    </location>
</feature>
<keyword evidence="2 3" id="KW-0694">RNA-binding</keyword>
<dbReference type="SMART" id="SM00360">
    <property type="entry name" value="RRM"/>
    <property type="match status" value="2"/>
</dbReference>
<gene>
    <name evidence="6" type="ORF">DNG_06546</name>
</gene>
<feature type="region of interest" description="Disordered" evidence="4">
    <location>
        <begin position="180"/>
        <end position="209"/>
    </location>
</feature>
<evidence type="ECO:0000256" key="4">
    <source>
        <dbReference type="SAM" id="MobiDB-lite"/>
    </source>
</evidence>
<dbReference type="PANTHER" id="PTHR10501">
    <property type="entry name" value="U1 SMALL NUCLEAR RIBONUCLEOPROTEIN A/U2 SMALL NUCLEAR RIBONUCLEOPROTEIN B"/>
    <property type="match status" value="1"/>
</dbReference>
<dbReference type="EMBL" id="ONZQ02000009">
    <property type="protein sequence ID" value="SPO03863.1"/>
    <property type="molecule type" value="Genomic_DNA"/>
</dbReference>
<dbReference type="Proteomes" id="UP001187682">
    <property type="component" value="Unassembled WGS sequence"/>
</dbReference>
<reference evidence="6" key="1">
    <citation type="submission" date="2018-03" db="EMBL/GenBank/DDBJ databases">
        <authorList>
            <person name="Guldener U."/>
        </authorList>
    </citation>
    <scope>NUCLEOTIDE SEQUENCE</scope>
</reference>
<dbReference type="Pfam" id="PF00076">
    <property type="entry name" value="RRM_1"/>
    <property type="match status" value="1"/>
</dbReference>
<evidence type="ECO:0000256" key="2">
    <source>
        <dbReference type="ARBA" id="ARBA00022884"/>
    </source>
</evidence>
<feature type="region of interest" description="Disordered" evidence="4">
    <location>
        <begin position="306"/>
        <end position="334"/>
    </location>
</feature>
<feature type="compositionally biased region" description="Low complexity" evidence="4">
    <location>
        <begin position="180"/>
        <end position="195"/>
    </location>
</feature>
<evidence type="ECO:0000256" key="1">
    <source>
        <dbReference type="ARBA" id="ARBA00022553"/>
    </source>
</evidence>
<dbReference type="CDD" id="cd12245">
    <property type="entry name" value="RRM_scw1_like"/>
    <property type="match status" value="1"/>
</dbReference>
<dbReference type="GO" id="GO:0003723">
    <property type="term" value="F:RNA binding"/>
    <property type="evidence" value="ECO:0007669"/>
    <property type="project" value="UniProtKB-UniRule"/>
</dbReference>
<keyword evidence="1" id="KW-0597">Phosphoprotein</keyword>
<dbReference type="InterPro" id="IPR012677">
    <property type="entry name" value="Nucleotide-bd_a/b_plait_sf"/>
</dbReference>
<feature type="compositionally biased region" description="Gly residues" evidence="4">
    <location>
        <begin position="456"/>
        <end position="478"/>
    </location>
</feature>
<feature type="compositionally biased region" description="Gly residues" evidence="4">
    <location>
        <begin position="501"/>
        <end position="517"/>
    </location>
</feature>
<comment type="caution">
    <text evidence="6">The sequence shown here is derived from an EMBL/GenBank/DDBJ whole genome shotgun (WGS) entry which is preliminary data.</text>
</comment>
<evidence type="ECO:0000313" key="6">
    <source>
        <dbReference type="EMBL" id="SPO03863.1"/>
    </source>
</evidence>
<accession>A0AAE8N2N8</accession>
<feature type="region of interest" description="Disordered" evidence="4">
    <location>
        <begin position="230"/>
        <end position="266"/>
    </location>
</feature>
<dbReference type="PROSITE" id="PS50102">
    <property type="entry name" value="RRM"/>
    <property type="match status" value="1"/>
</dbReference>
<dbReference type="Gene3D" id="3.30.70.330">
    <property type="match status" value="1"/>
</dbReference>
<dbReference type="FunFam" id="3.30.70.330:FF:000089">
    <property type="entry name" value="RNA binding protein"/>
    <property type="match status" value="1"/>
</dbReference>
<name>A0AAE8N2N8_9PEZI</name>
<protein>
    <submittedName>
        <fullName evidence="6">Related to WHI3 protein, involved in regulation of cell size</fullName>
    </submittedName>
</protein>
<dbReference type="InterPro" id="IPR035979">
    <property type="entry name" value="RBD_domain_sf"/>
</dbReference>
<evidence type="ECO:0000256" key="3">
    <source>
        <dbReference type="PROSITE-ProRule" id="PRU00176"/>
    </source>
</evidence>
<organism evidence="6 7">
    <name type="scientific">Cephalotrichum gorgonifer</name>
    <dbReference type="NCBI Taxonomy" id="2041049"/>
    <lineage>
        <taxon>Eukaryota</taxon>
        <taxon>Fungi</taxon>
        <taxon>Dikarya</taxon>
        <taxon>Ascomycota</taxon>
        <taxon>Pezizomycotina</taxon>
        <taxon>Sordariomycetes</taxon>
        <taxon>Hypocreomycetidae</taxon>
        <taxon>Microascales</taxon>
        <taxon>Microascaceae</taxon>
        <taxon>Cephalotrichum</taxon>
    </lineage>
</organism>
<dbReference type="AlphaFoldDB" id="A0AAE8N2N8"/>
<evidence type="ECO:0000259" key="5">
    <source>
        <dbReference type="PROSITE" id="PS50102"/>
    </source>
</evidence>
<keyword evidence="7" id="KW-1185">Reference proteome</keyword>
<proteinExistence type="predicted"/>
<dbReference type="InterPro" id="IPR000504">
    <property type="entry name" value="RRM_dom"/>
</dbReference>
<feature type="domain" description="RRM" evidence="5">
    <location>
        <begin position="369"/>
        <end position="446"/>
    </location>
</feature>
<sequence length="557" mass="57730">MNVDYGTVGVASGASTKSQYPPLGLATRISNYPQSSTSVNLGTMAPSSFMTQSTSFNPTVGSQAPFQVNQLSNAFDRNATNPIGTPFGTTPSPPGASSVLIRNLPMNTSEEQVRLMLVWSKELIGVEVLPADPSSKTDFRAAILNFRSPAGAREAKAMLNGKDNVVGSAGMVVEILSEAASTASNSSTTTSRQSSRFNGGQFQPLDAIAPPMNGATYGVNELQHPDSGHLYQNIFAPQSPIGNHLTEPRPSGKSTIKDSDAAEDDETGQLLKDPVAFAESGGVAPRRATAPHVPISQLAGLSLSTTAPAPSSLPTFGHPSHAPIPTHPSAMSPTMNGSVRHLNYPLGPHFTRHSLAPPVNPADQNPPCNTLYVGNLPMDTSEEELKAIFSKQRGYKRLCFRTKTNGPMCFVEFEDVSFATKALHELYGQPLHNSVKGGIRLSFSKNPLGVRSGQTSGQGNGGGGGGMSGLSAGPGGGFSTTSGPPPGLSVPPGLGPNRMGYGIGSASGPHGYNGGTGAPSQAHGWNGPDHTSLASGGPPTSMHHAAPNHLHPHMMGL</sequence>
<dbReference type="SUPFAM" id="SSF54928">
    <property type="entry name" value="RNA-binding domain, RBD"/>
    <property type="match status" value="2"/>
</dbReference>